<evidence type="ECO:0000313" key="1">
    <source>
        <dbReference type="EMBL" id="KAL3671661.1"/>
    </source>
</evidence>
<dbReference type="AlphaFoldDB" id="A0ABD3FZ18"/>
<protein>
    <recommendedName>
        <fullName evidence="3">BED-type domain-containing protein</fullName>
    </recommendedName>
</protein>
<organism evidence="1 2">
    <name type="scientific">Phytophthora oleae</name>
    <dbReference type="NCBI Taxonomy" id="2107226"/>
    <lineage>
        <taxon>Eukaryota</taxon>
        <taxon>Sar</taxon>
        <taxon>Stramenopiles</taxon>
        <taxon>Oomycota</taxon>
        <taxon>Peronosporomycetes</taxon>
        <taxon>Peronosporales</taxon>
        <taxon>Peronosporaceae</taxon>
        <taxon>Phytophthora</taxon>
    </lineage>
</organism>
<keyword evidence="2" id="KW-1185">Reference proteome</keyword>
<accession>A0ABD3FZ18</accession>
<dbReference type="Proteomes" id="UP001632037">
    <property type="component" value="Unassembled WGS sequence"/>
</dbReference>
<comment type="caution">
    <text evidence="1">The sequence shown here is derived from an EMBL/GenBank/DDBJ whole genome shotgun (WGS) entry which is preliminary data.</text>
</comment>
<evidence type="ECO:0008006" key="3">
    <source>
        <dbReference type="Google" id="ProtNLM"/>
    </source>
</evidence>
<proteinExistence type="predicted"/>
<sequence length="142" mass="16073">MDMDATFVPVVRDTDTASTVSSIGSSRRCTRKNESPVFDYINELSTGEFQCMVCARAGETQIWRSCSTSNFKGHLANRHAEIYEHEVEGQRSGTFSRQTRARVEVMTPEAAKNCDEKLVDGLCQTPSHLLLWIKMHSWHFPS</sequence>
<evidence type="ECO:0000313" key="2">
    <source>
        <dbReference type="Proteomes" id="UP001632037"/>
    </source>
</evidence>
<dbReference type="EMBL" id="JBIMZQ010000005">
    <property type="protein sequence ID" value="KAL3671661.1"/>
    <property type="molecule type" value="Genomic_DNA"/>
</dbReference>
<name>A0ABD3FZ18_9STRA</name>
<reference evidence="1 2" key="1">
    <citation type="submission" date="2024-09" db="EMBL/GenBank/DDBJ databases">
        <title>Genome sequencing and assembly of Phytophthora oleae, isolate VK10A, causative agent of rot of olive drupes.</title>
        <authorList>
            <person name="Conti Taguali S."/>
            <person name="Riolo M."/>
            <person name="La Spada F."/>
            <person name="Cacciola S.O."/>
            <person name="Dionisio G."/>
        </authorList>
    </citation>
    <scope>NUCLEOTIDE SEQUENCE [LARGE SCALE GENOMIC DNA]</scope>
    <source>
        <strain evidence="1 2">VK10A</strain>
    </source>
</reference>
<gene>
    <name evidence="1" type="ORF">V7S43_003573</name>
</gene>